<evidence type="ECO:0000256" key="4">
    <source>
        <dbReference type="ARBA" id="ARBA00022837"/>
    </source>
</evidence>
<feature type="binding site" evidence="6">
    <location>
        <position position="336"/>
    </location>
    <ligand>
        <name>Ca(2+)</name>
        <dbReference type="ChEBI" id="CHEBI:29108"/>
    </ligand>
</feature>
<reference evidence="10" key="2">
    <citation type="submission" date="2019-09" db="UniProtKB">
        <authorList>
            <consortium name="WormBaseParasite"/>
        </authorList>
    </citation>
    <scope>IDENTIFICATION</scope>
</reference>
<keyword evidence="4 6" id="KW-0106">Calcium</keyword>
<feature type="binding site" evidence="6">
    <location>
        <position position="153"/>
    </location>
    <ligand>
        <name>Ca(2+)</name>
        <dbReference type="ChEBI" id="CHEBI:29108"/>
    </ligand>
</feature>
<comment type="cofactor">
    <cofactor evidence="1 6">
        <name>Ca(2+)</name>
        <dbReference type="ChEBI" id="CHEBI:29108"/>
    </cofactor>
</comment>
<dbReference type="SUPFAM" id="SSF101887">
    <property type="entry name" value="Apyrase"/>
    <property type="match status" value="1"/>
</dbReference>
<evidence type="ECO:0000313" key="9">
    <source>
        <dbReference type="Proteomes" id="UP000050761"/>
    </source>
</evidence>
<dbReference type="Proteomes" id="UP000050761">
    <property type="component" value="Unassembled WGS sequence"/>
</dbReference>
<dbReference type="WBParaSite" id="HPBE_0002299401-mRNA-1">
    <property type="protein sequence ID" value="HPBE_0002299401-mRNA-1"/>
    <property type="gene ID" value="HPBE_0002299401"/>
</dbReference>
<evidence type="ECO:0000313" key="10">
    <source>
        <dbReference type="WBParaSite" id="HPBE_0002299401-mRNA-1"/>
    </source>
</evidence>
<reference evidence="8 9" key="1">
    <citation type="submission" date="2018-11" db="EMBL/GenBank/DDBJ databases">
        <authorList>
            <consortium name="Pathogen Informatics"/>
        </authorList>
    </citation>
    <scope>NUCLEOTIDE SEQUENCE [LARGE SCALE GENOMIC DNA]</scope>
</reference>
<accession>A0A3P8CAY0</accession>
<keyword evidence="9" id="KW-1185">Reference proteome</keyword>
<dbReference type="PANTHER" id="PTHR13023">
    <property type="entry name" value="APYRASE"/>
    <property type="match status" value="1"/>
</dbReference>
<feature type="signal peptide" evidence="7">
    <location>
        <begin position="1"/>
        <end position="23"/>
    </location>
</feature>
<dbReference type="GO" id="GO:0004382">
    <property type="term" value="F:GDP phosphatase activity"/>
    <property type="evidence" value="ECO:0007669"/>
    <property type="project" value="TreeGrafter"/>
</dbReference>
<dbReference type="GO" id="GO:0045134">
    <property type="term" value="F:UDP phosphatase activity"/>
    <property type="evidence" value="ECO:0007669"/>
    <property type="project" value="TreeGrafter"/>
</dbReference>
<keyword evidence="7" id="KW-0732">Signal</keyword>
<protein>
    <submittedName>
        <fullName evidence="10">Apyrase</fullName>
    </submittedName>
</protein>
<sequence>MWCLSFLLAAILCLAEIPQEAQASPLPMGECTADASDRTLNIIAITDMDKESRTSPEGYTWRALTRKGQLFVKDELTNLEVTWDLSSDQNLTTHLNMKGRAMEMSDLVKFNGHLLSPDDKTGMIFEIEEKKVAIPWLFLNSGPGTTTSGMKAEWMTLKDDQLYVGGHGMAYRNKKGEIFSTDAMWIKIISHDGVVKSVDWTDVYDKIAQAAGATSPGYLTHEAVQWSTIHKRWFFLPRKYSTEIYNDELDELRGTNLLITADESMEDIQVVKIGELTHPDRGYSAFDFVPGTCDGVILALKSLEHGESTESYITALDTDGKVLLEDQRLDGDLKFEGLYFLAPQDHDNPTTFDRIVTKAQTIKQLLSEAAAERLMNPAAVPHSVQVGVVKAVIFHKEFPTKEANP</sequence>
<gene>
    <name evidence="8" type="ORF">HPBE_LOCUS22993</name>
</gene>
<evidence type="ECO:0000256" key="6">
    <source>
        <dbReference type="PIRSR" id="PIRSR609283-1"/>
    </source>
</evidence>
<feature type="binding site" evidence="6">
    <location>
        <position position="106"/>
    </location>
    <ligand>
        <name>Ca(2+)</name>
        <dbReference type="ChEBI" id="CHEBI:29108"/>
    </ligand>
</feature>
<organism evidence="9 10">
    <name type="scientific">Heligmosomoides polygyrus</name>
    <name type="common">Parasitic roundworm</name>
    <dbReference type="NCBI Taxonomy" id="6339"/>
    <lineage>
        <taxon>Eukaryota</taxon>
        <taxon>Metazoa</taxon>
        <taxon>Ecdysozoa</taxon>
        <taxon>Nematoda</taxon>
        <taxon>Chromadorea</taxon>
        <taxon>Rhabditida</taxon>
        <taxon>Rhabditina</taxon>
        <taxon>Rhabditomorpha</taxon>
        <taxon>Strongyloidea</taxon>
        <taxon>Heligmosomidae</taxon>
        <taxon>Heligmosomoides</taxon>
    </lineage>
</organism>
<feature type="chain" id="PRO_5044552099" evidence="7">
    <location>
        <begin position="24"/>
        <end position="405"/>
    </location>
</feature>
<name>A0A183GJY2_HELPZ</name>
<dbReference type="FunFam" id="2.120.10.100:FF:000001">
    <property type="entry name" value="Soluble calcium-activated nucleotidase 1"/>
    <property type="match status" value="1"/>
</dbReference>
<dbReference type="Gene3D" id="2.120.10.100">
    <property type="entry name" value="Apyrase"/>
    <property type="match status" value="1"/>
</dbReference>
<accession>A0A183GJY2</accession>
<dbReference type="InterPro" id="IPR009283">
    <property type="entry name" value="Apyrase"/>
</dbReference>
<evidence type="ECO:0000313" key="8">
    <source>
        <dbReference type="EMBL" id="VDP35912.1"/>
    </source>
</evidence>
<dbReference type="GO" id="GO:0030166">
    <property type="term" value="P:proteoglycan biosynthetic process"/>
    <property type="evidence" value="ECO:0007669"/>
    <property type="project" value="TreeGrafter"/>
</dbReference>
<evidence type="ECO:0000256" key="1">
    <source>
        <dbReference type="ARBA" id="ARBA00001913"/>
    </source>
</evidence>
<dbReference type="OrthoDB" id="25028at2759"/>
<evidence type="ECO:0000256" key="7">
    <source>
        <dbReference type="SAM" id="SignalP"/>
    </source>
</evidence>
<evidence type="ECO:0000256" key="2">
    <source>
        <dbReference type="ARBA" id="ARBA00022723"/>
    </source>
</evidence>
<comment type="similarity">
    <text evidence="5">Belongs to the apyrase family.</text>
</comment>
<dbReference type="AlphaFoldDB" id="A0A183GJY2"/>
<proteinExistence type="inferred from homology"/>
<dbReference type="EMBL" id="UZAH01034571">
    <property type="protein sequence ID" value="VDP35912.1"/>
    <property type="molecule type" value="Genomic_DNA"/>
</dbReference>
<evidence type="ECO:0000256" key="5">
    <source>
        <dbReference type="ARBA" id="ARBA00025738"/>
    </source>
</evidence>
<feature type="binding site" evidence="6">
    <location>
        <position position="222"/>
    </location>
    <ligand>
        <name>Ca(2+)</name>
        <dbReference type="ChEBI" id="CHEBI:29108"/>
    </ligand>
</feature>
<dbReference type="GO" id="GO:0005509">
    <property type="term" value="F:calcium ion binding"/>
    <property type="evidence" value="ECO:0007669"/>
    <property type="project" value="InterPro"/>
</dbReference>
<keyword evidence="2 6" id="KW-0479">Metal-binding</keyword>
<keyword evidence="3" id="KW-0378">Hydrolase</keyword>
<feature type="binding site" evidence="6">
    <location>
        <position position="105"/>
    </location>
    <ligand>
        <name>Ca(2+)</name>
        <dbReference type="ChEBI" id="CHEBI:29108"/>
    </ligand>
</feature>
<evidence type="ECO:0000256" key="3">
    <source>
        <dbReference type="ARBA" id="ARBA00022801"/>
    </source>
</evidence>
<dbReference type="Pfam" id="PF06079">
    <property type="entry name" value="Apyrase"/>
    <property type="match status" value="1"/>
</dbReference>
<dbReference type="PANTHER" id="PTHR13023:SF3">
    <property type="entry name" value="SOLUBLE CALCIUM-ACTIVATED NUCLEOTIDASE 1"/>
    <property type="match status" value="1"/>
</dbReference>
<feature type="binding site" evidence="6">
    <location>
        <position position="284"/>
    </location>
    <ligand>
        <name>Ca(2+)</name>
        <dbReference type="ChEBI" id="CHEBI:29108"/>
    </ligand>
</feature>
<dbReference type="InterPro" id="IPR036258">
    <property type="entry name" value="Apyrase_sf"/>
</dbReference>